<dbReference type="Gene3D" id="3.30.460.10">
    <property type="entry name" value="Beta Polymerase, domain 2"/>
    <property type="match status" value="1"/>
</dbReference>
<organism evidence="2 3">
    <name type="scientific">Okibacterium fritillariae</name>
    <dbReference type="NCBI Taxonomy" id="123320"/>
    <lineage>
        <taxon>Bacteria</taxon>
        <taxon>Bacillati</taxon>
        <taxon>Actinomycetota</taxon>
        <taxon>Actinomycetes</taxon>
        <taxon>Micrococcales</taxon>
        <taxon>Microbacteriaceae</taxon>
        <taxon>Okibacterium</taxon>
    </lineage>
</organism>
<protein>
    <submittedName>
        <fullName evidence="2">GrpB domain, predicted nucleotidyltransferase, UPF0157 family</fullName>
    </submittedName>
</protein>
<reference evidence="2 3" key="1">
    <citation type="submission" date="2017-02" db="EMBL/GenBank/DDBJ databases">
        <authorList>
            <person name="Peterson S.W."/>
        </authorList>
    </citation>
    <scope>NUCLEOTIDE SEQUENCE [LARGE SCALE GENOMIC DNA]</scope>
    <source>
        <strain evidence="2 3">VKM Ac-2059</strain>
    </source>
</reference>
<name>A0A1T5KZX6_9MICO</name>
<evidence type="ECO:0000313" key="3">
    <source>
        <dbReference type="Proteomes" id="UP000190857"/>
    </source>
</evidence>
<keyword evidence="3" id="KW-1185">Reference proteome</keyword>
<proteinExistence type="predicted"/>
<feature type="region of interest" description="Disordered" evidence="1">
    <location>
        <begin position="1"/>
        <end position="30"/>
    </location>
</feature>
<dbReference type="InterPro" id="IPR007344">
    <property type="entry name" value="GrpB/CoaE"/>
</dbReference>
<evidence type="ECO:0000313" key="2">
    <source>
        <dbReference type="EMBL" id="SKC69264.1"/>
    </source>
</evidence>
<dbReference type="SUPFAM" id="SSF81301">
    <property type="entry name" value="Nucleotidyltransferase"/>
    <property type="match status" value="1"/>
</dbReference>
<sequence length="211" mass="23205">MTGDSPASASPSPSSSARFNSSSTASPVPRRADVAGLELVGGPEALRVGLHDYDERWPEIFEQHRQRIADALAPASIDIAHIGSTSVPGLAAKPIVDIVVAVADITAEEDYLDALLAAGYALRVREPRHRMVRTPERDIHVHIYERGNAAIDEYLLLRNHLRSDAADRALYESTKRALMSRQWDDMNAYADAKTDVILEIKARARTRLASR</sequence>
<dbReference type="Proteomes" id="UP000190857">
    <property type="component" value="Unassembled WGS sequence"/>
</dbReference>
<dbReference type="RefSeq" id="WP_079728778.1">
    <property type="nucleotide sequence ID" value="NZ_FUZP01000003.1"/>
</dbReference>
<dbReference type="Pfam" id="PF04229">
    <property type="entry name" value="GrpB"/>
    <property type="match status" value="1"/>
</dbReference>
<dbReference type="InterPro" id="IPR043519">
    <property type="entry name" value="NT_sf"/>
</dbReference>
<evidence type="ECO:0000256" key="1">
    <source>
        <dbReference type="SAM" id="MobiDB-lite"/>
    </source>
</evidence>
<accession>A0A1T5KZX6</accession>
<dbReference type="AlphaFoldDB" id="A0A1T5KZX6"/>
<dbReference type="STRING" id="123320.SAMN06309945_2775"/>
<dbReference type="EMBL" id="FUZP01000003">
    <property type="protein sequence ID" value="SKC69264.1"/>
    <property type="molecule type" value="Genomic_DNA"/>
</dbReference>
<gene>
    <name evidence="2" type="ORF">SAMN06309945_2775</name>
</gene>
<feature type="compositionally biased region" description="Low complexity" evidence="1">
    <location>
        <begin position="1"/>
        <end position="27"/>
    </location>
</feature>
<dbReference type="OrthoDB" id="9799092at2"/>
<dbReference type="PANTHER" id="PTHR34822:SF1">
    <property type="entry name" value="GRPB FAMILY PROTEIN"/>
    <property type="match status" value="1"/>
</dbReference>
<dbReference type="GO" id="GO:0016740">
    <property type="term" value="F:transferase activity"/>
    <property type="evidence" value="ECO:0007669"/>
    <property type="project" value="UniProtKB-KW"/>
</dbReference>
<keyword evidence="2" id="KW-0808">Transferase</keyword>
<dbReference type="PANTHER" id="PTHR34822">
    <property type="entry name" value="GRPB DOMAIN PROTEIN (AFU_ORTHOLOGUE AFUA_1G01530)"/>
    <property type="match status" value="1"/>
</dbReference>